<dbReference type="InterPro" id="IPR047817">
    <property type="entry name" value="ABC2_TM_bact-type"/>
</dbReference>
<evidence type="ECO:0000313" key="12">
    <source>
        <dbReference type="Proteomes" id="UP000623608"/>
    </source>
</evidence>
<feature type="transmembrane region" description="Helical" evidence="9">
    <location>
        <begin position="268"/>
        <end position="288"/>
    </location>
</feature>
<evidence type="ECO:0000256" key="6">
    <source>
        <dbReference type="ARBA" id="ARBA00022692"/>
    </source>
</evidence>
<evidence type="ECO:0000256" key="2">
    <source>
        <dbReference type="ARBA" id="ARBA00007783"/>
    </source>
</evidence>
<evidence type="ECO:0000313" key="11">
    <source>
        <dbReference type="EMBL" id="GIF19772.1"/>
    </source>
</evidence>
<dbReference type="GO" id="GO:0005886">
    <property type="term" value="C:plasma membrane"/>
    <property type="evidence" value="ECO:0007669"/>
    <property type="project" value="UniProtKB-SubCell"/>
</dbReference>
<evidence type="ECO:0000256" key="9">
    <source>
        <dbReference type="RuleBase" id="RU361157"/>
    </source>
</evidence>
<feature type="transmembrane region" description="Helical" evidence="9">
    <location>
        <begin position="139"/>
        <end position="164"/>
    </location>
</feature>
<reference evidence="11" key="1">
    <citation type="submission" date="2021-01" db="EMBL/GenBank/DDBJ databases">
        <title>Whole genome shotgun sequence of Actinoplanes tereljensis NBRC 105297.</title>
        <authorList>
            <person name="Komaki H."/>
            <person name="Tamura T."/>
        </authorList>
    </citation>
    <scope>NUCLEOTIDE SEQUENCE</scope>
    <source>
        <strain evidence="11">NBRC 105297</strain>
    </source>
</reference>
<keyword evidence="4 9" id="KW-1003">Cell membrane</keyword>
<dbReference type="Proteomes" id="UP000623608">
    <property type="component" value="Unassembled WGS sequence"/>
</dbReference>
<feature type="transmembrane region" description="Helical" evidence="9">
    <location>
        <begin position="97"/>
        <end position="119"/>
    </location>
</feature>
<keyword evidence="6 9" id="KW-0812">Transmembrane</keyword>
<evidence type="ECO:0000256" key="4">
    <source>
        <dbReference type="ARBA" id="ARBA00022475"/>
    </source>
</evidence>
<comment type="subcellular location">
    <subcellularLocation>
        <location evidence="1">Cell inner membrane</location>
        <topology evidence="1">Multi-pass membrane protein</topology>
    </subcellularLocation>
    <subcellularLocation>
        <location evidence="9">Cell membrane</location>
        <topology evidence="9">Multi-pass membrane protein</topology>
    </subcellularLocation>
</comment>
<evidence type="ECO:0000259" key="10">
    <source>
        <dbReference type="PROSITE" id="PS51012"/>
    </source>
</evidence>
<evidence type="ECO:0000256" key="7">
    <source>
        <dbReference type="ARBA" id="ARBA00022989"/>
    </source>
</evidence>
<dbReference type="EMBL" id="BOMY01000016">
    <property type="protein sequence ID" value="GIF19772.1"/>
    <property type="molecule type" value="Genomic_DNA"/>
</dbReference>
<dbReference type="PANTHER" id="PTHR30413">
    <property type="entry name" value="INNER MEMBRANE TRANSPORT PERMEASE"/>
    <property type="match status" value="1"/>
</dbReference>
<name>A0A919NKZ9_9ACTN</name>
<evidence type="ECO:0000256" key="1">
    <source>
        <dbReference type="ARBA" id="ARBA00004429"/>
    </source>
</evidence>
<dbReference type="GO" id="GO:0140359">
    <property type="term" value="F:ABC-type transporter activity"/>
    <property type="evidence" value="ECO:0007669"/>
    <property type="project" value="InterPro"/>
</dbReference>
<evidence type="ECO:0000256" key="5">
    <source>
        <dbReference type="ARBA" id="ARBA00022519"/>
    </source>
</evidence>
<feature type="domain" description="ABC transmembrane type-2" evidence="10">
    <location>
        <begin position="64"/>
        <end position="291"/>
    </location>
</feature>
<organism evidence="11 12">
    <name type="scientific">Paractinoplanes tereljensis</name>
    <dbReference type="NCBI Taxonomy" id="571912"/>
    <lineage>
        <taxon>Bacteria</taxon>
        <taxon>Bacillati</taxon>
        <taxon>Actinomycetota</taxon>
        <taxon>Actinomycetes</taxon>
        <taxon>Micromonosporales</taxon>
        <taxon>Micromonosporaceae</taxon>
        <taxon>Paractinoplanes</taxon>
    </lineage>
</organism>
<feature type="transmembrane region" description="Helical" evidence="9">
    <location>
        <begin position="66"/>
        <end position="88"/>
    </location>
</feature>
<dbReference type="RefSeq" id="WP_203804268.1">
    <property type="nucleotide sequence ID" value="NZ_BOMY01000016.1"/>
</dbReference>
<sequence>MAQTTVVESYTGPSPKELARKYGLGTAGRLPSLPEYTRLLWAYRHFIWEFASAKVSASLGNTRLGMIWQVLTPLINAGVYYVIFGVLLNTSRDTHNFIAYLCAGVFIFGYTQSVVQTGVQAVSGNLGLIRALHFPRASLPISITLVEARNMIASMAVLLAIVLISGEPITWQWLLIFPALVLQTIFNAGAAMLVSRLGSKLHDLRQLIPFIMRVWLYGSAVLYPVTRYTEHLHGWKLAVIEANPILVYIELIRHALMENVELAGTPTLLWIEASVWALVVGIGGYAYFWRGEKGYGRG</sequence>
<comment type="similarity">
    <text evidence="2 9">Belongs to the ABC-2 integral membrane protein family.</text>
</comment>
<dbReference type="PROSITE" id="PS51012">
    <property type="entry name" value="ABC_TM2"/>
    <property type="match status" value="1"/>
</dbReference>
<comment type="caution">
    <text evidence="11">The sequence shown here is derived from an EMBL/GenBank/DDBJ whole genome shotgun (WGS) entry which is preliminary data.</text>
</comment>
<keyword evidence="3 9" id="KW-0813">Transport</keyword>
<keyword evidence="8 9" id="KW-0472">Membrane</keyword>
<dbReference type="AlphaFoldDB" id="A0A919NKZ9"/>
<keyword evidence="12" id="KW-1185">Reference proteome</keyword>
<keyword evidence="7 9" id="KW-1133">Transmembrane helix</keyword>
<gene>
    <name evidence="11" type="ORF">Ate02nite_25020</name>
</gene>
<keyword evidence="5" id="KW-0997">Cell inner membrane</keyword>
<dbReference type="PANTHER" id="PTHR30413:SF8">
    <property type="entry name" value="TRANSPORT PERMEASE PROTEIN"/>
    <property type="match status" value="1"/>
</dbReference>
<accession>A0A919NKZ9</accession>
<proteinExistence type="inferred from homology"/>
<comment type="caution">
    <text evidence="9">Lacks conserved residue(s) required for the propagation of feature annotation.</text>
</comment>
<feature type="transmembrane region" description="Helical" evidence="9">
    <location>
        <begin position="171"/>
        <end position="194"/>
    </location>
</feature>
<dbReference type="GO" id="GO:0015920">
    <property type="term" value="P:lipopolysaccharide transport"/>
    <property type="evidence" value="ECO:0007669"/>
    <property type="project" value="TreeGrafter"/>
</dbReference>
<protein>
    <recommendedName>
        <fullName evidence="9">Transport permease protein</fullName>
    </recommendedName>
</protein>
<evidence type="ECO:0000256" key="3">
    <source>
        <dbReference type="ARBA" id="ARBA00022448"/>
    </source>
</evidence>
<dbReference type="Pfam" id="PF01061">
    <property type="entry name" value="ABC2_membrane"/>
    <property type="match status" value="1"/>
</dbReference>
<dbReference type="InterPro" id="IPR013525">
    <property type="entry name" value="ABC2_TM"/>
</dbReference>
<evidence type="ECO:0000256" key="8">
    <source>
        <dbReference type="ARBA" id="ARBA00023136"/>
    </source>
</evidence>